<dbReference type="Proteomes" id="UP000238937">
    <property type="component" value="Unassembled WGS sequence"/>
</dbReference>
<dbReference type="AlphaFoldDB" id="A0A2T1GMV3"/>
<organism evidence="1 2">
    <name type="scientific">Chamaesiphon polymorphus CCALA 037</name>
    <dbReference type="NCBI Taxonomy" id="2107692"/>
    <lineage>
        <taxon>Bacteria</taxon>
        <taxon>Bacillati</taxon>
        <taxon>Cyanobacteriota</taxon>
        <taxon>Cyanophyceae</taxon>
        <taxon>Gomontiellales</taxon>
        <taxon>Chamaesiphonaceae</taxon>
        <taxon>Chamaesiphon</taxon>
    </lineage>
</organism>
<sequence length="269" mass="31408">MTASINPGKTRDVAIKDPQERLFEYIASLVAWLELTKIKKIVFCENTNCQYDFSRIIEFASNQGKTLEVLIFSGNAKAQKYGKGYGEGEIIKYALRHSKYLSNTTNFYKITGRLFVKNFDEIQSYHQHFANVFQYPAFSPEHDPFIGMSPKKSETLVEQFRHIFRFLYVFLGRGKGRGPHDYTKHVVTSFYKSNVNFYRKNLIDSYKRVDEEKSYIIEHVFYEDILYKDFNLFLKPLTIIGRSGSTGGIYIEGENYPEEIEKLAMTFLL</sequence>
<reference evidence="1 2" key="1">
    <citation type="submission" date="2018-03" db="EMBL/GenBank/DDBJ databases">
        <title>The ancient ancestry and fast evolution of plastids.</title>
        <authorList>
            <person name="Moore K.R."/>
            <person name="Magnabosco C."/>
            <person name="Momper L."/>
            <person name="Gold D.A."/>
            <person name="Bosak T."/>
            <person name="Fournier G.P."/>
        </authorList>
    </citation>
    <scope>NUCLEOTIDE SEQUENCE [LARGE SCALE GENOMIC DNA]</scope>
    <source>
        <strain evidence="1 2">CCALA 037</strain>
    </source>
</reference>
<keyword evidence="2" id="KW-1185">Reference proteome</keyword>
<dbReference type="EMBL" id="PVWO01000010">
    <property type="protein sequence ID" value="PSB59235.1"/>
    <property type="molecule type" value="Genomic_DNA"/>
</dbReference>
<evidence type="ECO:0000313" key="2">
    <source>
        <dbReference type="Proteomes" id="UP000238937"/>
    </source>
</evidence>
<gene>
    <name evidence="1" type="ORF">C7B77_01670</name>
</gene>
<evidence type="ECO:0000313" key="1">
    <source>
        <dbReference type="EMBL" id="PSB59235.1"/>
    </source>
</evidence>
<name>A0A2T1GMV3_9CYAN</name>
<protein>
    <submittedName>
        <fullName evidence="1">Uncharacterized protein</fullName>
    </submittedName>
</protein>
<comment type="caution">
    <text evidence="1">The sequence shown here is derived from an EMBL/GenBank/DDBJ whole genome shotgun (WGS) entry which is preliminary data.</text>
</comment>
<proteinExistence type="predicted"/>
<accession>A0A2T1GMV3</accession>